<comment type="caution">
    <text evidence="2">The sequence shown here is derived from an EMBL/GenBank/DDBJ whole genome shotgun (WGS) entry which is preliminary data.</text>
</comment>
<dbReference type="InterPro" id="IPR050312">
    <property type="entry name" value="IolE/XylAMocC-like"/>
</dbReference>
<feature type="domain" description="Xylose isomerase-like TIM barrel" evidence="1">
    <location>
        <begin position="25"/>
        <end position="279"/>
    </location>
</feature>
<dbReference type="SUPFAM" id="SSF51658">
    <property type="entry name" value="Xylose isomerase-like"/>
    <property type="match status" value="1"/>
</dbReference>
<dbReference type="Gene3D" id="3.20.20.150">
    <property type="entry name" value="Divalent-metal-dependent TIM barrel enzymes"/>
    <property type="match status" value="1"/>
</dbReference>
<gene>
    <name evidence="2" type="ORF">EOD40_00695</name>
</gene>
<dbReference type="GO" id="GO:0016853">
    <property type="term" value="F:isomerase activity"/>
    <property type="evidence" value="ECO:0007669"/>
    <property type="project" value="UniProtKB-KW"/>
</dbReference>
<organism evidence="2 3">
    <name type="scientific">Flavobacterium sufflavum</name>
    <dbReference type="NCBI Taxonomy" id="1921138"/>
    <lineage>
        <taxon>Bacteria</taxon>
        <taxon>Pseudomonadati</taxon>
        <taxon>Bacteroidota</taxon>
        <taxon>Flavobacteriia</taxon>
        <taxon>Flavobacteriales</taxon>
        <taxon>Flavobacteriaceae</taxon>
        <taxon>Flavobacterium</taxon>
    </lineage>
</organism>
<dbReference type="PANTHER" id="PTHR12110">
    <property type="entry name" value="HYDROXYPYRUVATE ISOMERASE"/>
    <property type="match status" value="1"/>
</dbReference>
<evidence type="ECO:0000313" key="3">
    <source>
        <dbReference type="Proteomes" id="UP000285211"/>
    </source>
</evidence>
<proteinExistence type="predicted"/>
<evidence type="ECO:0000259" key="1">
    <source>
        <dbReference type="Pfam" id="PF01261"/>
    </source>
</evidence>
<dbReference type="AlphaFoldDB" id="A0A3S2XHX8"/>
<name>A0A3S2XHX8_9FLAO</name>
<accession>A0A3S2XHX8</accession>
<dbReference type="Pfam" id="PF01261">
    <property type="entry name" value="AP_endonuc_2"/>
    <property type="match status" value="1"/>
</dbReference>
<evidence type="ECO:0000313" key="2">
    <source>
        <dbReference type="EMBL" id="RVT79662.1"/>
    </source>
</evidence>
<dbReference type="RefSeq" id="WP_128192981.1">
    <property type="nucleotide sequence ID" value="NZ_SACJ01000001.1"/>
</dbReference>
<keyword evidence="3" id="KW-1185">Reference proteome</keyword>
<keyword evidence="2" id="KW-0413">Isomerase</keyword>
<sequence>MAIQAIQQFQLRTVLGSEKKARETLRAVKESGYEAIELNGFMIKKMPLIVPLLTKLAGMPIGFSGRLDWKKLIAESGLLVVGIHEDLRSILKDPLKIIEEARAYQTDYIIVTGMFRYDYSSQQAVNELANKLNQAGKLLDAANVQLLYHNHNCEFRRLESGKTAYQLLLEKTNPQYVNFEFDSYWAIEAGCDAVALMETLGDRMKLYHINDRGTRMKGSKGSIVKSDGMELGYGNINLKALIESAKKNGVKAIILETHRNWVDNSPVKSFQLSAEFLKKHI</sequence>
<protein>
    <submittedName>
        <fullName evidence="2">Sugar phosphate isomerase/epimerase</fullName>
    </submittedName>
</protein>
<dbReference type="OrthoDB" id="9798407at2"/>
<dbReference type="InterPro" id="IPR036237">
    <property type="entry name" value="Xyl_isomerase-like_sf"/>
</dbReference>
<dbReference type="PANTHER" id="PTHR12110:SF41">
    <property type="entry name" value="INOSOSE DEHYDRATASE"/>
    <property type="match status" value="1"/>
</dbReference>
<dbReference type="EMBL" id="SACJ01000001">
    <property type="protein sequence ID" value="RVT79662.1"/>
    <property type="molecule type" value="Genomic_DNA"/>
</dbReference>
<dbReference type="InterPro" id="IPR013022">
    <property type="entry name" value="Xyl_isomerase-like_TIM-brl"/>
</dbReference>
<dbReference type="Proteomes" id="UP000285211">
    <property type="component" value="Unassembled WGS sequence"/>
</dbReference>
<reference evidence="2 3" key="1">
    <citation type="submission" date="2019-01" db="EMBL/GenBank/DDBJ databases">
        <authorList>
            <person name="Chen W.-M."/>
        </authorList>
    </citation>
    <scope>NUCLEOTIDE SEQUENCE [LARGE SCALE GENOMIC DNA]</scope>
    <source>
        <strain evidence="2 3">BBQ-12</strain>
    </source>
</reference>